<dbReference type="InterPro" id="IPR051454">
    <property type="entry name" value="RNA/ubiquinone_mod_enzymes"/>
</dbReference>
<dbReference type="EC" id="3.4.-.-" evidence="2"/>
<dbReference type="EMBL" id="CACRUH010000070">
    <property type="protein sequence ID" value="VYU74457.1"/>
    <property type="molecule type" value="Genomic_DNA"/>
</dbReference>
<dbReference type="Pfam" id="PF01136">
    <property type="entry name" value="Peptidase_U32"/>
    <property type="match status" value="1"/>
</dbReference>
<evidence type="ECO:0000259" key="1">
    <source>
        <dbReference type="Pfam" id="PF12392"/>
    </source>
</evidence>
<dbReference type="Pfam" id="PF12392">
    <property type="entry name" value="DUF3656"/>
    <property type="match status" value="1"/>
</dbReference>
<dbReference type="PANTHER" id="PTHR30217">
    <property type="entry name" value="PEPTIDASE U32 FAMILY"/>
    <property type="match status" value="1"/>
</dbReference>
<gene>
    <name evidence="2" type="primary">yhbU_2</name>
    <name evidence="2" type="ORF">CHLFYP18_02472</name>
</gene>
<dbReference type="RefSeq" id="WP_156833680.1">
    <property type="nucleotide sequence ID" value="NZ_CACRUH010000070.1"/>
</dbReference>
<protein>
    <submittedName>
        <fullName evidence="2">Putative protease YhbU</fullName>
        <ecNumber evidence="2">3.4.-.-</ecNumber>
    </submittedName>
</protein>
<keyword evidence="2" id="KW-0645">Protease</keyword>
<sequence length="760" mass="85740">MKQKRVEILAPAGSLESMKAAVAAGADAVYIGGCRFGARAYADNPEEDRLLEAIDYAHLHGCRLYMTVNTLMKETELADLYAFLEPYYMRGVDAVIVQDMGAFALIRERFPDLPVHASTQMTITGVYGARILKELGAERVVTARELSLEEIAGIHREVDVEIESFVHGALCYCYSGQCLFSSLIGGRSGNRGRCAQTCRLPYDVKRDGKTLNGKDSRYVLSLKDLCTLDLIPDMIEAGIYSMKIEGRMKSPRYTAGVVEIYRRYTDLYLERGRAGYRVDEKDRKRLLELFDRGGQTDGYYRRHNGKDMVVWKEKPSFREGNQELFDYLDKNFVEKQQQEPIRGTVVLETGKPGLLELSCGDCRVSVSGDPVLEALKQPMDEARIRKQLEKTGNTPFYFETLTVKLAGEVFLPVQSLNDLRRRGLEALEDAVLKQYRREAPQAVETVPQAVETVPQMVETVPQSVETVPQTVETADEKNRGTVETANRRENGLARIFVSLERPDCLSAVLDNPHVKRVYVDAAEFGPELWKTTVSACHDAGKECMLTMPHIFRTEAERYFERSQKAFCEAGFDGVLIRSMEEIGYLKEHGPEIPWVFDYGMYGMNDRAESFLMKMGAAELTWPVELNERELSRLSKPGELIAYGRLPMMVTAQCIHQGTEKCDKKPGLLMLKDRMAKEFPVKNHCAFCYNTIYNAAPVSLLGMEKQIRALAPAAVRLQFTVETPQETAAVIRCFTDSLLSGKRVEQPFGDFTRGHFKRGVE</sequence>
<accession>A0A6N3HBN4</accession>
<name>A0A6N3HBN4_9FIRM</name>
<organism evidence="2">
    <name type="scientific">Hungatella hathewayi</name>
    <dbReference type="NCBI Taxonomy" id="154046"/>
    <lineage>
        <taxon>Bacteria</taxon>
        <taxon>Bacillati</taxon>
        <taxon>Bacillota</taxon>
        <taxon>Clostridia</taxon>
        <taxon>Lachnospirales</taxon>
        <taxon>Lachnospiraceae</taxon>
        <taxon>Hungatella</taxon>
    </lineage>
</organism>
<dbReference type="InterPro" id="IPR001539">
    <property type="entry name" value="Peptidase_U32"/>
</dbReference>
<dbReference type="PANTHER" id="PTHR30217:SF10">
    <property type="entry name" value="23S RRNA 5-HYDROXYCYTIDINE C2501 SYNTHASE"/>
    <property type="match status" value="1"/>
</dbReference>
<dbReference type="AlphaFoldDB" id="A0A6N3HBN4"/>
<dbReference type="InterPro" id="IPR020988">
    <property type="entry name" value="Pept_U32_collagenase"/>
</dbReference>
<proteinExistence type="predicted"/>
<reference evidence="2" key="1">
    <citation type="submission" date="2019-11" db="EMBL/GenBank/DDBJ databases">
        <authorList>
            <person name="Feng L."/>
        </authorList>
    </citation>
    <scope>NUCLEOTIDE SEQUENCE</scope>
    <source>
        <strain evidence="2">ChathewayiLFYP18</strain>
    </source>
</reference>
<feature type="domain" description="Peptidase U32 collagenase" evidence="1">
    <location>
        <begin position="317"/>
        <end position="431"/>
    </location>
</feature>
<dbReference type="GO" id="GO:0006508">
    <property type="term" value="P:proteolysis"/>
    <property type="evidence" value="ECO:0007669"/>
    <property type="project" value="UniProtKB-KW"/>
</dbReference>
<dbReference type="GO" id="GO:0008233">
    <property type="term" value="F:peptidase activity"/>
    <property type="evidence" value="ECO:0007669"/>
    <property type="project" value="UniProtKB-KW"/>
</dbReference>
<evidence type="ECO:0000313" key="2">
    <source>
        <dbReference type="EMBL" id="VYU74457.1"/>
    </source>
</evidence>
<keyword evidence="2" id="KW-0378">Hydrolase</keyword>